<evidence type="ECO:0000313" key="2">
    <source>
        <dbReference type="EMBL" id="KAK0413157.1"/>
    </source>
</evidence>
<evidence type="ECO:0000256" key="1">
    <source>
        <dbReference type="SAM" id="MobiDB-lite"/>
    </source>
</evidence>
<evidence type="ECO:0000313" key="3">
    <source>
        <dbReference type="Proteomes" id="UP001175271"/>
    </source>
</evidence>
<feature type="compositionally biased region" description="Basic and acidic residues" evidence="1">
    <location>
        <begin position="105"/>
        <end position="120"/>
    </location>
</feature>
<feature type="compositionally biased region" description="Basic and acidic residues" evidence="1">
    <location>
        <begin position="1"/>
        <end position="19"/>
    </location>
</feature>
<feature type="compositionally biased region" description="Basic and acidic residues" evidence="1">
    <location>
        <begin position="147"/>
        <end position="174"/>
    </location>
</feature>
<organism evidence="2 3">
    <name type="scientific">Steinernema hermaphroditum</name>
    <dbReference type="NCBI Taxonomy" id="289476"/>
    <lineage>
        <taxon>Eukaryota</taxon>
        <taxon>Metazoa</taxon>
        <taxon>Ecdysozoa</taxon>
        <taxon>Nematoda</taxon>
        <taxon>Chromadorea</taxon>
        <taxon>Rhabditida</taxon>
        <taxon>Tylenchina</taxon>
        <taxon>Panagrolaimomorpha</taxon>
        <taxon>Strongyloidoidea</taxon>
        <taxon>Steinernematidae</taxon>
        <taxon>Steinernema</taxon>
    </lineage>
</organism>
<keyword evidence="3" id="KW-1185">Reference proteome</keyword>
<reference evidence="2" key="1">
    <citation type="submission" date="2023-06" db="EMBL/GenBank/DDBJ databases">
        <title>Genomic analysis of the entomopathogenic nematode Steinernema hermaphroditum.</title>
        <authorList>
            <person name="Schwarz E.M."/>
            <person name="Heppert J.K."/>
            <person name="Baniya A."/>
            <person name="Schwartz H.T."/>
            <person name="Tan C.-H."/>
            <person name="Antoshechkin I."/>
            <person name="Sternberg P.W."/>
            <person name="Goodrich-Blair H."/>
            <person name="Dillman A.R."/>
        </authorList>
    </citation>
    <scope>NUCLEOTIDE SEQUENCE</scope>
    <source>
        <strain evidence="2">PS9179</strain>
        <tissue evidence="2">Whole animal</tissue>
    </source>
</reference>
<feature type="region of interest" description="Disordered" evidence="1">
    <location>
        <begin position="315"/>
        <end position="452"/>
    </location>
</feature>
<proteinExistence type="predicted"/>
<dbReference type="AlphaFoldDB" id="A0AA39HYE7"/>
<sequence>MSFFDKLKQAINEPDKDPKQAAAETTTTTTIDKSVNTGGHDKAAEKTLVSKKDKNRNRKMKNFIHLVSAKEKKGHQTQKKRGVESARPVKAKQGVMSMKIKSKRRLSDKDELLKQNELNKKCVLKLKKTATGGNNEKHSTPVLAAALKKELTDKNEKSKDMKNTKSPKSHSEKHARPKKTADVVAEAPLNDTVQKPDNTVQKPENTIQKPDDTNEKPGVVYKKSVYMAAELREGIREEYFVDKYKTLFVTQKEPDSEASTKFEVLNVEARPAVSNNRRRKSMLIPKDLPEFIPVNTTSAAHGKDSAEVVEERNVLKKVPADVLPPVVTPPRVLPKKTQSVRNRKGEQSLKAIPKTRRESTGQKKTGASTPSGKKATISMKSKTNRKPQAVLKASSQPSTTPPPSCTSANSRTSGHEGNRSDPSPSGTSSDKTDKREKMKRDAQMKKSDGGGIIKFDRTQANFKHGSLVNLQFRRVSIAGNQENAGPGDLRKSNVTWVRVKRCNVDGQLTNDVAVDVRTSFDIYEYQSLVPKQSVKSSTNSESEVPNHLFHSHQRIPNDVFVRERPKTFNAAKESITDSRFHVPVLNDKFLDTGDDSLLVKAFEMYTSIFVQNSPHVPGFWKQRRTRSSLRHIWTYLLDCKLT</sequence>
<feature type="compositionally biased region" description="Polar residues" evidence="1">
    <location>
        <begin position="191"/>
        <end position="208"/>
    </location>
</feature>
<dbReference type="Proteomes" id="UP001175271">
    <property type="component" value="Unassembled WGS sequence"/>
</dbReference>
<accession>A0AA39HYE7</accession>
<feature type="compositionally biased region" description="Basic and acidic residues" evidence="1">
    <location>
        <begin position="39"/>
        <end position="52"/>
    </location>
</feature>
<feature type="compositionally biased region" description="Basic and acidic residues" evidence="1">
    <location>
        <begin position="430"/>
        <end position="448"/>
    </location>
</feature>
<comment type="caution">
    <text evidence="2">The sequence shown here is derived from an EMBL/GenBank/DDBJ whole genome shotgun (WGS) entry which is preliminary data.</text>
</comment>
<gene>
    <name evidence="2" type="ORF">QR680_006630</name>
</gene>
<dbReference type="EMBL" id="JAUCMV010000003">
    <property type="protein sequence ID" value="KAK0413157.1"/>
    <property type="molecule type" value="Genomic_DNA"/>
</dbReference>
<protein>
    <submittedName>
        <fullName evidence="2">Uncharacterized protein</fullName>
    </submittedName>
</protein>
<feature type="compositionally biased region" description="Polar residues" evidence="1">
    <location>
        <begin position="420"/>
        <end position="429"/>
    </location>
</feature>
<feature type="compositionally biased region" description="Polar residues" evidence="1">
    <location>
        <begin position="362"/>
        <end position="371"/>
    </location>
</feature>
<feature type="region of interest" description="Disordered" evidence="1">
    <location>
        <begin position="71"/>
        <end position="217"/>
    </location>
</feature>
<name>A0AA39HYE7_9BILA</name>
<feature type="region of interest" description="Disordered" evidence="1">
    <location>
        <begin position="1"/>
        <end position="58"/>
    </location>
</feature>